<dbReference type="InterPro" id="IPR037138">
    <property type="entry name" value="His_deacetylse_dom_sf"/>
</dbReference>
<dbReference type="GO" id="GO:0040029">
    <property type="term" value="P:epigenetic regulation of gene expression"/>
    <property type="evidence" value="ECO:0007669"/>
    <property type="project" value="TreeGrafter"/>
</dbReference>
<proteinExistence type="inferred from homology"/>
<protein>
    <submittedName>
        <fullName evidence="3">Histone deacetylase family protein</fullName>
    </submittedName>
</protein>
<dbReference type="EMBL" id="VIFX01000040">
    <property type="protein sequence ID" value="TQR83748.1"/>
    <property type="molecule type" value="Genomic_DNA"/>
</dbReference>
<sequence>MPTLLVHHDAFANHQTSAGHPERPDRYRAVQSALGQSRFDDLVREEAQLGALDATRYVHTDAYVDALEGARPADGFVYLDGGDTMMEPSTWEVVLRGVGGTMQAVDQVMSGSVQNAFVACRPPGHHAETDRAMGFCLFNNIGIGARHAQLKHGLTRVAIVDFDVHHGNGTQEIFYSDPDVLYASTHQMPWFPGTGEVRETGVGNVFNTPLSAGDGGAELRAAFTERILPALDAFSPELVIVSAGFDAHERDPLGSLCMTADDFAWVTRELMVAAERHCDGRLVSVLEGGYDLQGLRESVGAHVAELMRG</sequence>
<comment type="caution">
    <text evidence="3">The sequence shown here is derived from an EMBL/GenBank/DDBJ whole genome shotgun (WGS) entry which is preliminary data.</text>
</comment>
<comment type="similarity">
    <text evidence="1">Belongs to the histone deacetylase family.</text>
</comment>
<dbReference type="PANTHER" id="PTHR10625">
    <property type="entry name" value="HISTONE DEACETYLASE HDAC1-RELATED"/>
    <property type="match status" value="1"/>
</dbReference>
<dbReference type="SUPFAM" id="SSF52768">
    <property type="entry name" value="Arginase/deacetylase"/>
    <property type="match status" value="1"/>
</dbReference>
<dbReference type="InterPro" id="IPR000286">
    <property type="entry name" value="HDACs"/>
</dbReference>
<reference evidence="3 4" key="1">
    <citation type="submission" date="2018-10" db="EMBL/GenBank/DDBJ databases">
        <title>Draft genome of Mycobacterium hodleri strain B.</title>
        <authorList>
            <person name="Amande T.J."/>
            <person name="Mcgenity T.J."/>
        </authorList>
    </citation>
    <scope>NUCLEOTIDE SEQUENCE [LARGE SCALE GENOMIC DNA]</scope>
    <source>
        <strain evidence="3 4">B</strain>
    </source>
</reference>
<evidence type="ECO:0000313" key="4">
    <source>
        <dbReference type="Proteomes" id="UP000315759"/>
    </source>
</evidence>
<name>A0A544VUT6_9MYCO</name>
<dbReference type="Gene3D" id="3.40.800.20">
    <property type="entry name" value="Histone deacetylase domain"/>
    <property type="match status" value="1"/>
</dbReference>
<dbReference type="Proteomes" id="UP000315759">
    <property type="component" value="Unassembled WGS sequence"/>
</dbReference>
<dbReference type="Pfam" id="PF00850">
    <property type="entry name" value="Hist_deacetyl"/>
    <property type="match status" value="1"/>
</dbReference>
<dbReference type="AlphaFoldDB" id="A0A544VUT6"/>
<dbReference type="InterPro" id="IPR023696">
    <property type="entry name" value="Ureohydrolase_dom_sf"/>
</dbReference>
<dbReference type="GO" id="GO:0004407">
    <property type="term" value="F:histone deacetylase activity"/>
    <property type="evidence" value="ECO:0007669"/>
    <property type="project" value="TreeGrafter"/>
</dbReference>
<dbReference type="RefSeq" id="WP_142554826.1">
    <property type="nucleotide sequence ID" value="NZ_VIFX01000040.1"/>
</dbReference>
<feature type="domain" description="Histone deacetylase" evidence="2">
    <location>
        <begin position="20"/>
        <end position="305"/>
    </location>
</feature>
<evidence type="ECO:0000256" key="1">
    <source>
        <dbReference type="ARBA" id="ARBA00005947"/>
    </source>
</evidence>
<keyword evidence="4" id="KW-1185">Reference proteome</keyword>
<gene>
    <name evidence="3" type="ORF">D8S82_25735</name>
</gene>
<evidence type="ECO:0000259" key="2">
    <source>
        <dbReference type="Pfam" id="PF00850"/>
    </source>
</evidence>
<dbReference type="CDD" id="cd11599">
    <property type="entry name" value="HDAC_classII_2"/>
    <property type="match status" value="1"/>
</dbReference>
<organism evidence="3 4">
    <name type="scientific">Mycolicibacterium hodleri</name>
    <dbReference type="NCBI Taxonomy" id="49897"/>
    <lineage>
        <taxon>Bacteria</taxon>
        <taxon>Bacillati</taxon>
        <taxon>Actinomycetota</taxon>
        <taxon>Actinomycetes</taxon>
        <taxon>Mycobacteriales</taxon>
        <taxon>Mycobacteriaceae</taxon>
        <taxon>Mycolicibacterium</taxon>
    </lineage>
</organism>
<dbReference type="PRINTS" id="PR01270">
    <property type="entry name" value="HDASUPER"/>
</dbReference>
<evidence type="ECO:0000313" key="3">
    <source>
        <dbReference type="EMBL" id="TQR83748.1"/>
    </source>
</evidence>
<dbReference type="InterPro" id="IPR023801">
    <property type="entry name" value="His_deacetylse_dom"/>
</dbReference>
<dbReference type="PANTHER" id="PTHR10625:SF10">
    <property type="entry name" value="HISTONE DEACETYLASE HDAC1"/>
    <property type="match status" value="1"/>
</dbReference>
<accession>A0A544VUT6</accession>